<organism evidence="3 4">
    <name type="scientific">Ridgeia piscesae</name>
    <name type="common">Tubeworm</name>
    <dbReference type="NCBI Taxonomy" id="27915"/>
    <lineage>
        <taxon>Eukaryota</taxon>
        <taxon>Metazoa</taxon>
        <taxon>Spiralia</taxon>
        <taxon>Lophotrochozoa</taxon>
        <taxon>Annelida</taxon>
        <taxon>Polychaeta</taxon>
        <taxon>Sedentaria</taxon>
        <taxon>Canalipalpata</taxon>
        <taxon>Sabellida</taxon>
        <taxon>Siboglinidae</taxon>
        <taxon>Ridgeia</taxon>
    </lineage>
</organism>
<feature type="signal peptide" evidence="1">
    <location>
        <begin position="1"/>
        <end position="21"/>
    </location>
</feature>
<evidence type="ECO:0000313" key="4">
    <source>
        <dbReference type="Proteomes" id="UP001209878"/>
    </source>
</evidence>
<evidence type="ECO:0000256" key="1">
    <source>
        <dbReference type="SAM" id="SignalP"/>
    </source>
</evidence>
<feature type="chain" id="PRO_5042061452" description="Galaxin-like repeats domain-containing protein" evidence="1">
    <location>
        <begin position="22"/>
        <end position="105"/>
    </location>
</feature>
<dbReference type="Pfam" id="PF24748">
    <property type="entry name" value="Galaxin_repeat"/>
    <property type="match status" value="1"/>
</dbReference>
<dbReference type="Proteomes" id="UP001209878">
    <property type="component" value="Unassembled WGS sequence"/>
</dbReference>
<accession>A0AAD9KIT9</accession>
<dbReference type="EMBL" id="JAODUO010001077">
    <property type="protein sequence ID" value="KAK2171328.1"/>
    <property type="molecule type" value="Genomic_DNA"/>
</dbReference>
<keyword evidence="4" id="KW-1185">Reference proteome</keyword>
<evidence type="ECO:0000259" key="2">
    <source>
        <dbReference type="Pfam" id="PF24748"/>
    </source>
</evidence>
<evidence type="ECO:0000313" key="3">
    <source>
        <dbReference type="EMBL" id="KAK2171328.1"/>
    </source>
</evidence>
<sequence>MYVGIFLALSMLLVYSVYNEARSTNFPIIRCDEKTFDYNTQMCCNGQVYYKKRGSQCCGYKLYDDYLMKCCKKTNGYWVIRKNDTCDGHLPKTTHYTEELPQAIP</sequence>
<dbReference type="InterPro" id="IPR056601">
    <property type="entry name" value="Galaxin_dom"/>
</dbReference>
<protein>
    <recommendedName>
        <fullName evidence="2">Galaxin-like repeats domain-containing protein</fullName>
    </recommendedName>
</protein>
<keyword evidence="1" id="KW-0732">Signal</keyword>
<proteinExistence type="predicted"/>
<dbReference type="AlphaFoldDB" id="A0AAD9KIT9"/>
<name>A0AAD9KIT9_RIDPI</name>
<feature type="domain" description="Galaxin-like repeats" evidence="2">
    <location>
        <begin position="31"/>
        <end position="83"/>
    </location>
</feature>
<gene>
    <name evidence="3" type="ORF">NP493_1078g00023</name>
</gene>
<reference evidence="3" key="1">
    <citation type="journal article" date="2023" name="Mol. Biol. Evol.">
        <title>Third-Generation Sequencing Reveals the Adaptive Role of the Epigenome in Three Deep-Sea Polychaetes.</title>
        <authorList>
            <person name="Perez M."/>
            <person name="Aroh O."/>
            <person name="Sun Y."/>
            <person name="Lan Y."/>
            <person name="Juniper S.K."/>
            <person name="Young C.R."/>
            <person name="Angers B."/>
            <person name="Qian P.Y."/>
        </authorList>
    </citation>
    <scope>NUCLEOTIDE SEQUENCE</scope>
    <source>
        <strain evidence="3">R07B-5</strain>
    </source>
</reference>
<comment type="caution">
    <text evidence="3">The sequence shown here is derived from an EMBL/GenBank/DDBJ whole genome shotgun (WGS) entry which is preliminary data.</text>
</comment>